<sequence length="179" mass="19046">DFDAIVVGSGCAGAVAAYELAKAGKSTLVVERGNFAGAKNMTGGRIYSHSLKKVFPDFEREAPLERRITHERIALMDPASQTAIDFTSPELAEEGKDSYSVLRAPFDQWLASKAEDAGAEYICGIAVEELLKDGSGRVVGVRAGEDEITAEATIVAEGVNSLLCERSLGNPRPKPSQMA</sequence>
<evidence type="ECO:0000256" key="5">
    <source>
        <dbReference type="ARBA" id="ARBA00023002"/>
    </source>
</evidence>
<dbReference type="PANTHER" id="PTHR43624:SF2">
    <property type="entry name" value="ELECTRON TRANSFER FLAVOPROTEIN-QUINONE OXIDOREDUCTASE YDIS-RELATED"/>
    <property type="match status" value="1"/>
</dbReference>
<keyword evidence="3" id="KW-0285">Flavoprotein</keyword>
<dbReference type="Proteomes" id="UP000253752">
    <property type="component" value="Unassembled WGS sequence"/>
</dbReference>
<dbReference type="RefSeq" id="WP_114516740.1">
    <property type="nucleotide sequence ID" value="NZ_PPTX01000047.1"/>
</dbReference>
<dbReference type="SUPFAM" id="SSF51905">
    <property type="entry name" value="FAD/NAD(P)-binding domain"/>
    <property type="match status" value="1"/>
</dbReference>
<accession>A0A369MMB3</accession>
<feature type="non-terminal residue" evidence="7">
    <location>
        <position position="179"/>
    </location>
</feature>
<dbReference type="GO" id="GO:0016491">
    <property type="term" value="F:oxidoreductase activity"/>
    <property type="evidence" value="ECO:0007669"/>
    <property type="project" value="UniProtKB-KW"/>
</dbReference>
<dbReference type="InterPro" id="IPR039651">
    <property type="entry name" value="FixC-like"/>
</dbReference>
<feature type="non-terminal residue" evidence="7">
    <location>
        <position position="1"/>
    </location>
</feature>
<dbReference type="InterPro" id="IPR036188">
    <property type="entry name" value="FAD/NAD-bd_sf"/>
</dbReference>
<dbReference type="AlphaFoldDB" id="A0A369MMB3"/>
<reference evidence="7 8" key="1">
    <citation type="journal article" date="2018" name="Elife">
        <title>Discovery and characterization of a prevalent human gut bacterial enzyme sufficient for the inactivation of a family of plant toxins.</title>
        <authorList>
            <person name="Koppel N."/>
            <person name="Bisanz J.E."/>
            <person name="Pandelia M.E."/>
            <person name="Turnbaugh P.J."/>
            <person name="Balskus E.P."/>
        </authorList>
    </citation>
    <scope>NUCLEOTIDE SEQUENCE [LARGE SCALE GENOMIC DNA]</scope>
    <source>
        <strain evidence="7 8">MR1 #12</strain>
    </source>
</reference>
<keyword evidence="4" id="KW-0274">FAD</keyword>
<feature type="domain" description="FAD dependent oxidoreductase" evidence="6">
    <location>
        <begin position="3"/>
        <end position="67"/>
    </location>
</feature>
<keyword evidence="5" id="KW-0560">Oxidoreductase</keyword>
<evidence type="ECO:0000256" key="4">
    <source>
        <dbReference type="ARBA" id="ARBA00022827"/>
    </source>
</evidence>
<dbReference type="InterPro" id="IPR006076">
    <property type="entry name" value="FAD-dep_OxRdtase"/>
</dbReference>
<evidence type="ECO:0000259" key="6">
    <source>
        <dbReference type="Pfam" id="PF01266"/>
    </source>
</evidence>
<evidence type="ECO:0000256" key="2">
    <source>
        <dbReference type="ARBA" id="ARBA00006796"/>
    </source>
</evidence>
<evidence type="ECO:0000256" key="1">
    <source>
        <dbReference type="ARBA" id="ARBA00001974"/>
    </source>
</evidence>
<comment type="cofactor">
    <cofactor evidence="1">
        <name>FAD</name>
        <dbReference type="ChEBI" id="CHEBI:57692"/>
    </cofactor>
</comment>
<gene>
    <name evidence="7" type="ORF">C1872_15345</name>
</gene>
<evidence type="ECO:0000256" key="3">
    <source>
        <dbReference type="ARBA" id="ARBA00022630"/>
    </source>
</evidence>
<evidence type="ECO:0000313" key="7">
    <source>
        <dbReference type="EMBL" id="RDB74134.1"/>
    </source>
</evidence>
<dbReference type="Pfam" id="PF01266">
    <property type="entry name" value="DAO"/>
    <property type="match status" value="1"/>
</dbReference>
<dbReference type="PANTHER" id="PTHR43624">
    <property type="entry name" value="ELECTRON TRANSFER FLAVOPROTEIN-QUINONE OXIDOREDUCTASE YDIS-RELATED"/>
    <property type="match status" value="1"/>
</dbReference>
<protein>
    <submittedName>
        <fullName evidence="7">FAD-dependent oxidoreductase</fullName>
    </submittedName>
</protein>
<dbReference type="EMBL" id="PPTX01000047">
    <property type="protein sequence ID" value="RDB74134.1"/>
    <property type="molecule type" value="Genomic_DNA"/>
</dbReference>
<comment type="similarity">
    <text evidence="2">Belongs to the ETF-QO/FixC family.</text>
</comment>
<proteinExistence type="inferred from homology"/>
<name>A0A369MMB3_EGGLN</name>
<evidence type="ECO:0000313" key="8">
    <source>
        <dbReference type="Proteomes" id="UP000253752"/>
    </source>
</evidence>
<dbReference type="Gene3D" id="3.50.50.60">
    <property type="entry name" value="FAD/NAD(P)-binding domain"/>
    <property type="match status" value="1"/>
</dbReference>
<organism evidence="7 8">
    <name type="scientific">Eggerthella lenta</name>
    <name type="common">Eubacterium lentum</name>
    <dbReference type="NCBI Taxonomy" id="84112"/>
    <lineage>
        <taxon>Bacteria</taxon>
        <taxon>Bacillati</taxon>
        <taxon>Actinomycetota</taxon>
        <taxon>Coriobacteriia</taxon>
        <taxon>Eggerthellales</taxon>
        <taxon>Eggerthellaceae</taxon>
        <taxon>Eggerthella</taxon>
    </lineage>
</organism>
<comment type="caution">
    <text evidence="7">The sequence shown here is derived from an EMBL/GenBank/DDBJ whole genome shotgun (WGS) entry which is preliminary data.</text>
</comment>